<keyword evidence="3" id="KW-1185">Reference proteome</keyword>
<dbReference type="PANTHER" id="PTHR12526">
    <property type="entry name" value="GLYCOSYLTRANSFERASE"/>
    <property type="match status" value="1"/>
</dbReference>
<comment type="caution">
    <text evidence="2">The sequence shown here is derived from an EMBL/GenBank/DDBJ whole genome shotgun (WGS) entry which is preliminary data.</text>
</comment>
<reference evidence="2" key="1">
    <citation type="submission" date="2019-10" db="EMBL/GenBank/DDBJ databases">
        <title>Nonomuraea sp. nov., isolated from Phyllanthus amarus.</title>
        <authorList>
            <person name="Klykleung N."/>
            <person name="Tanasupawat S."/>
        </authorList>
    </citation>
    <scope>NUCLEOTIDE SEQUENCE [LARGE SCALE GENOMIC DNA]</scope>
    <source>
        <strain evidence="2">3MP-10</strain>
    </source>
</reference>
<dbReference type="CDD" id="cd03801">
    <property type="entry name" value="GT4_PimA-like"/>
    <property type="match status" value="1"/>
</dbReference>
<proteinExistence type="predicted"/>
<dbReference type="Pfam" id="PF13692">
    <property type="entry name" value="Glyco_trans_1_4"/>
    <property type="match status" value="1"/>
</dbReference>
<dbReference type="AlphaFoldDB" id="A0A5N5ZM92"/>
<dbReference type="EMBL" id="VDLY02000033">
    <property type="protein sequence ID" value="KAB8157445.1"/>
    <property type="molecule type" value="Genomic_DNA"/>
</dbReference>
<dbReference type="OrthoDB" id="9807209at2"/>
<evidence type="ECO:0000313" key="3">
    <source>
        <dbReference type="Proteomes" id="UP000314251"/>
    </source>
</evidence>
<dbReference type="Gene3D" id="3.40.50.2000">
    <property type="entry name" value="Glycogen Phosphorylase B"/>
    <property type="match status" value="2"/>
</dbReference>
<protein>
    <recommendedName>
        <fullName evidence="1">D-inositol 3-phosphate glycosyltransferase</fullName>
    </recommendedName>
</protein>
<dbReference type="Proteomes" id="UP000314251">
    <property type="component" value="Unassembled WGS sequence"/>
</dbReference>
<dbReference type="SUPFAM" id="SSF53756">
    <property type="entry name" value="UDP-Glycosyltransferase/glycogen phosphorylase"/>
    <property type="match status" value="1"/>
</dbReference>
<gene>
    <name evidence="2" type="ORF">FH607_030290</name>
</gene>
<sequence>MVSSRRMLFVINDVLGPIIGGGRQRCWEIIRRACQKWEVDVVVVAPPEDVIRYQGELVDLPNGRLLVFPDESTGSVDLTRSSREARAAIERMDREAGGYAVVHVETFYVLPVVPEHLLSRTVLAEQNIESVLVGQAEGLRSAKPGSGGGHAEGATSPQVRRAEEYWWRRVGGVVALCPEDHRHIAQRFPDVSPVLVPNGWDHLETPASSRNHRDVPLTAPRLLFYGDYDYPPNRDAVAWLTEEVVPLVLAELPDARFRIGGINADAELLDALTSHTGVEWVGYIDDLPGELDRADMMLCPIRIGGGVRVKVTEAIHRGCLMVSTRVGGVEWIPESVRGGMSFADSPTEFAKEIIHLAGDPQERRLRHHMLEQGRAALPTWDGTVSKLMDVWESVAAPAGPPGE</sequence>
<dbReference type="PANTHER" id="PTHR12526:SF636">
    <property type="entry name" value="BLL3647 PROTEIN"/>
    <property type="match status" value="1"/>
</dbReference>
<evidence type="ECO:0000256" key="1">
    <source>
        <dbReference type="ARBA" id="ARBA00021292"/>
    </source>
</evidence>
<accession>A0A5N5ZM92</accession>
<dbReference type="GO" id="GO:0016757">
    <property type="term" value="F:glycosyltransferase activity"/>
    <property type="evidence" value="ECO:0007669"/>
    <property type="project" value="TreeGrafter"/>
</dbReference>
<name>A0A5N5ZM92_9ACTN</name>
<evidence type="ECO:0000313" key="2">
    <source>
        <dbReference type="EMBL" id="KAB8157445.1"/>
    </source>
</evidence>
<organism evidence="2 3">
    <name type="scientific">Streptomyces mimosae</name>
    <dbReference type="NCBI Taxonomy" id="2586635"/>
    <lineage>
        <taxon>Bacteria</taxon>
        <taxon>Bacillati</taxon>
        <taxon>Actinomycetota</taxon>
        <taxon>Actinomycetes</taxon>
        <taxon>Kitasatosporales</taxon>
        <taxon>Streptomycetaceae</taxon>
        <taxon>Streptomyces</taxon>
    </lineage>
</organism>